<dbReference type="GO" id="GO:0016020">
    <property type="term" value="C:membrane"/>
    <property type="evidence" value="ECO:0007669"/>
    <property type="project" value="InterPro"/>
</dbReference>
<keyword evidence="10" id="KW-1133">Transmembrane helix</keyword>
<keyword evidence="13" id="KW-1185">Reference proteome</keyword>
<dbReference type="OrthoDB" id="227596at2"/>
<dbReference type="GO" id="GO:0046983">
    <property type="term" value="F:protein dimerization activity"/>
    <property type="evidence" value="ECO:0007669"/>
    <property type="project" value="InterPro"/>
</dbReference>
<evidence type="ECO:0000256" key="6">
    <source>
        <dbReference type="ARBA" id="ARBA00022777"/>
    </source>
</evidence>
<dbReference type="EMBL" id="PDJG01000001">
    <property type="protein sequence ID" value="PFG34786.1"/>
    <property type="molecule type" value="Genomic_DNA"/>
</dbReference>
<accession>A0A2A9E812</accession>
<keyword evidence="7" id="KW-0067">ATP-binding</keyword>
<dbReference type="Gene3D" id="3.30.565.10">
    <property type="entry name" value="Histidine kinase-like ATPase, C-terminal domain"/>
    <property type="match status" value="1"/>
</dbReference>
<evidence type="ECO:0000313" key="13">
    <source>
        <dbReference type="Proteomes" id="UP000225548"/>
    </source>
</evidence>
<dbReference type="RefSeq" id="WP_098455767.1">
    <property type="nucleotide sequence ID" value="NZ_PDJG01000001.1"/>
</dbReference>
<dbReference type="AlphaFoldDB" id="A0A2A9E812"/>
<comment type="caution">
    <text evidence="12">The sequence shown here is derived from an EMBL/GenBank/DDBJ whole genome shotgun (WGS) entry which is preliminary data.</text>
</comment>
<feature type="transmembrane region" description="Helical" evidence="10">
    <location>
        <begin position="75"/>
        <end position="91"/>
    </location>
</feature>
<feature type="transmembrane region" description="Helical" evidence="10">
    <location>
        <begin position="216"/>
        <end position="238"/>
    </location>
</feature>
<reference evidence="12 13" key="1">
    <citation type="submission" date="2017-10" db="EMBL/GenBank/DDBJ databases">
        <title>Sequencing the genomes of 1000 actinobacteria strains.</title>
        <authorList>
            <person name="Klenk H.-P."/>
        </authorList>
    </citation>
    <scope>NUCLEOTIDE SEQUENCE [LARGE SCALE GENOMIC DNA]</scope>
    <source>
        <strain evidence="12 13">DSM 18966</strain>
    </source>
</reference>
<dbReference type="SUPFAM" id="SSF55874">
    <property type="entry name" value="ATPase domain of HSP90 chaperone/DNA topoisomerase II/histidine kinase"/>
    <property type="match status" value="1"/>
</dbReference>
<feature type="transmembrane region" description="Helical" evidence="10">
    <location>
        <begin position="174"/>
        <end position="196"/>
    </location>
</feature>
<dbReference type="PANTHER" id="PTHR24421">
    <property type="entry name" value="NITRATE/NITRITE SENSOR PROTEIN NARX-RELATED"/>
    <property type="match status" value="1"/>
</dbReference>
<dbReference type="EC" id="2.7.13.3" evidence="2"/>
<comment type="catalytic activity">
    <reaction evidence="1">
        <text>ATP + protein L-histidine = ADP + protein N-phospho-L-histidine.</text>
        <dbReference type="EC" id="2.7.13.3"/>
    </reaction>
</comment>
<keyword evidence="8" id="KW-0902">Two-component regulatory system</keyword>
<evidence type="ECO:0000256" key="5">
    <source>
        <dbReference type="ARBA" id="ARBA00022741"/>
    </source>
</evidence>
<evidence type="ECO:0000256" key="9">
    <source>
        <dbReference type="SAM" id="MobiDB-lite"/>
    </source>
</evidence>
<name>A0A2A9E812_9MICO</name>
<keyword evidence="4" id="KW-0808">Transferase</keyword>
<organism evidence="12 13">
    <name type="scientific">Sanguibacter antarcticus</name>
    <dbReference type="NCBI Taxonomy" id="372484"/>
    <lineage>
        <taxon>Bacteria</taxon>
        <taxon>Bacillati</taxon>
        <taxon>Actinomycetota</taxon>
        <taxon>Actinomycetes</taxon>
        <taxon>Micrococcales</taxon>
        <taxon>Sanguibacteraceae</taxon>
        <taxon>Sanguibacter</taxon>
    </lineage>
</organism>
<evidence type="ECO:0000256" key="2">
    <source>
        <dbReference type="ARBA" id="ARBA00012438"/>
    </source>
</evidence>
<dbReference type="Proteomes" id="UP000225548">
    <property type="component" value="Unassembled WGS sequence"/>
</dbReference>
<keyword evidence="10" id="KW-0472">Membrane</keyword>
<keyword evidence="6 12" id="KW-0418">Kinase</keyword>
<evidence type="ECO:0000259" key="11">
    <source>
        <dbReference type="SMART" id="SM00387"/>
    </source>
</evidence>
<protein>
    <recommendedName>
        <fullName evidence="2">histidine kinase</fullName>
        <ecNumber evidence="2">2.7.13.3</ecNumber>
    </recommendedName>
</protein>
<dbReference type="InterPro" id="IPR003594">
    <property type="entry name" value="HATPase_dom"/>
</dbReference>
<evidence type="ECO:0000256" key="8">
    <source>
        <dbReference type="ARBA" id="ARBA00023012"/>
    </source>
</evidence>
<evidence type="ECO:0000256" key="10">
    <source>
        <dbReference type="SAM" id="Phobius"/>
    </source>
</evidence>
<proteinExistence type="predicted"/>
<dbReference type="GO" id="GO:0000155">
    <property type="term" value="F:phosphorelay sensor kinase activity"/>
    <property type="evidence" value="ECO:0007669"/>
    <property type="project" value="InterPro"/>
</dbReference>
<feature type="compositionally biased region" description="Polar residues" evidence="9">
    <location>
        <begin position="419"/>
        <end position="428"/>
    </location>
</feature>
<gene>
    <name evidence="12" type="ORF">ATL42_2709</name>
</gene>
<keyword evidence="3" id="KW-0597">Phosphoprotein</keyword>
<dbReference type="GO" id="GO:0005524">
    <property type="term" value="F:ATP binding"/>
    <property type="evidence" value="ECO:0007669"/>
    <property type="project" value="UniProtKB-KW"/>
</dbReference>
<dbReference type="InterPro" id="IPR011712">
    <property type="entry name" value="Sig_transdc_His_kin_sub3_dim/P"/>
</dbReference>
<feature type="region of interest" description="Disordered" evidence="9">
    <location>
        <begin position="418"/>
        <end position="440"/>
    </location>
</feature>
<evidence type="ECO:0000256" key="3">
    <source>
        <dbReference type="ARBA" id="ARBA00022553"/>
    </source>
</evidence>
<keyword evidence="5" id="KW-0547">Nucleotide-binding</keyword>
<dbReference type="PANTHER" id="PTHR24421:SF10">
    <property type="entry name" value="NITRATE_NITRITE SENSOR PROTEIN NARQ"/>
    <property type="match status" value="1"/>
</dbReference>
<dbReference type="InterPro" id="IPR036890">
    <property type="entry name" value="HATPase_C_sf"/>
</dbReference>
<feature type="domain" description="Histidine kinase/HSP90-like ATPase" evidence="11">
    <location>
        <begin position="389"/>
        <end position="502"/>
    </location>
</feature>
<sequence length="509" mass="54088">MPESIAAASAAPADVAVTDVAVTDVAVAVVPGAVVPGAVAQHRTVTERLNSWLNDPAEPLWERPRPTRTEQRNDLYGALALAVVALVALVMSKSMSEAPADESTWEAYAATVVMVAPLAVRRRFPLAVLLLSSALFLGLSYLAPSAAYTISFQVAYFAALYAAVAWAPERRMLWIAMGLVLLTMTLWLVITFTLASGYSDLLPAGVDDLAGPVAPLTAAVVYTSIVNLAYFGGAIAAGRASWRSALQRERLAQQADRIREQSDELARRAVVDERLRIARELHDVVAHHVSVIGVQAGAARTVLTRDPDAASDALRTIESSSRQAVGDMRSLLGVLRSETDTDRPSGPQRAPEPGLADLDELAEVHRAAGLDVVVTVVEGAGPVSAVPGPVSLSLFRTVQESLSNVARHSTARHVRLSVRTGSGPSLAQPTDPATDPAGTAPVHPWVEVEVVDDGHPRSGTAGSGYGLRGIRERVHLHHGEAEIGPRQAGSGWRVRVRLPMTSPTERYHS</sequence>
<dbReference type="Gene3D" id="1.20.5.1930">
    <property type="match status" value="1"/>
</dbReference>
<feature type="transmembrane region" description="Helical" evidence="10">
    <location>
        <begin position="150"/>
        <end position="167"/>
    </location>
</feature>
<evidence type="ECO:0000256" key="7">
    <source>
        <dbReference type="ARBA" id="ARBA00022840"/>
    </source>
</evidence>
<evidence type="ECO:0000256" key="1">
    <source>
        <dbReference type="ARBA" id="ARBA00000085"/>
    </source>
</evidence>
<dbReference type="Pfam" id="PF07730">
    <property type="entry name" value="HisKA_3"/>
    <property type="match status" value="1"/>
</dbReference>
<keyword evidence="10" id="KW-0812">Transmembrane</keyword>
<evidence type="ECO:0000313" key="12">
    <source>
        <dbReference type="EMBL" id="PFG34786.1"/>
    </source>
</evidence>
<dbReference type="InterPro" id="IPR050482">
    <property type="entry name" value="Sensor_HK_TwoCompSys"/>
</dbReference>
<dbReference type="SMART" id="SM00387">
    <property type="entry name" value="HATPase_c"/>
    <property type="match status" value="1"/>
</dbReference>
<dbReference type="CDD" id="cd16917">
    <property type="entry name" value="HATPase_UhpB-NarQ-NarX-like"/>
    <property type="match status" value="1"/>
</dbReference>
<evidence type="ECO:0000256" key="4">
    <source>
        <dbReference type="ARBA" id="ARBA00022679"/>
    </source>
</evidence>